<dbReference type="PANTHER" id="PTHR14269">
    <property type="entry name" value="CDP-DIACYLGLYCEROL--GLYCEROL-3-PHOSPHATE 3-PHOSPHATIDYLTRANSFERASE-RELATED"/>
    <property type="match status" value="1"/>
</dbReference>
<evidence type="ECO:0000256" key="11">
    <source>
        <dbReference type="RuleBase" id="RU003750"/>
    </source>
</evidence>
<dbReference type="InterPro" id="IPR050324">
    <property type="entry name" value="CDP-alcohol_PTase-I"/>
</dbReference>
<keyword evidence="5 12" id="KW-0812">Transmembrane</keyword>
<dbReference type="InterPro" id="IPR004570">
    <property type="entry name" value="Phosphatidylglycerol_P_synth"/>
</dbReference>
<dbReference type="Gene3D" id="1.20.120.1760">
    <property type="match status" value="1"/>
</dbReference>
<dbReference type="PIRSF" id="PIRSF000847">
    <property type="entry name" value="Phos_ph_gly_syn"/>
    <property type="match status" value="1"/>
</dbReference>
<accession>A0A2H0YQP0</accession>
<evidence type="ECO:0000256" key="6">
    <source>
        <dbReference type="ARBA" id="ARBA00022989"/>
    </source>
</evidence>
<comment type="subcellular location">
    <subcellularLocation>
        <location evidence="1">Membrane</location>
        <topology evidence="1">Multi-pass membrane protein</topology>
    </subcellularLocation>
</comment>
<dbReference type="GO" id="GO:0008444">
    <property type="term" value="F:CDP-diacylglycerol-glycerol-3-phosphate 3-phosphatidyltransferase activity"/>
    <property type="evidence" value="ECO:0007669"/>
    <property type="project" value="InterPro"/>
</dbReference>
<dbReference type="GO" id="GO:0016020">
    <property type="term" value="C:membrane"/>
    <property type="evidence" value="ECO:0007669"/>
    <property type="project" value="UniProtKB-SubCell"/>
</dbReference>
<keyword evidence="3" id="KW-0444">Lipid biosynthesis</keyword>
<evidence type="ECO:0000256" key="7">
    <source>
        <dbReference type="ARBA" id="ARBA00023098"/>
    </source>
</evidence>
<evidence type="ECO:0000256" key="5">
    <source>
        <dbReference type="ARBA" id="ARBA00022692"/>
    </source>
</evidence>
<evidence type="ECO:0000256" key="1">
    <source>
        <dbReference type="ARBA" id="ARBA00004141"/>
    </source>
</evidence>
<dbReference type="InterPro" id="IPR043130">
    <property type="entry name" value="CDP-OH_PTrfase_TM_dom"/>
</dbReference>
<feature type="transmembrane region" description="Helical" evidence="12">
    <location>
        <begin position="32"/>
        <end position="51"/>
    </location>
</feature>
<evidence type="ECO:0008006" key="15">
    <source>
        <dbReference type="Google" id="ProtNLM"/>
    </source>
</evidence>
<dbReference type="EMBL" id="PEXW01000057">
    <property type="protein sequence ID" value="PIS40589.1"/>
    <property type="molecule type" value="Genomic_DNA"/>
</dbReference>
<evidence type="ECO:0000256" key="9">
    <source>
        <dbReference type="ARBA" id="ARBA00023209"/>
    </source>
</evidence>
<proteinExistence type="inferred from homology"/>
<evidence type="ECO:0000256" key="8">
    <source>
        <dbReference type="ARBA" id="ARBA00023136"/>
    </source>
</evidence>
<keyword evidence="6 12" id="KW-1133">Transmembrane helix</keyword>
<evidence type="ECO:0000256" key="10">
    <source>
        <dbReference type="ARBA" id="ARBA00023264"/>
    </source>
</evidence>
<feature type="transmembrane region" description="Helical" evidence="12">
    <location>
        <begin position="90"/>
        <end position="113"/>
    </location>
</feature>
<evidence type="ECO:0000256" key="12">
    <source>
        <dbReference type="SAM" id="Phobius"/>
    </source>
</evidence>
<protein>
    <recommendedName>
        <fullName evidence="15">CDP-diacylglycerol--glycerol-3-phosphate 3-phosphatidyltransferase</fullName>
    </recommendedName>
</protein>
<sequence length="177" mass="19862">MARTINIPNLLSFLRMLAVIPILALIGENNRLAFWIYLVALATDFFDGATARWMKSVTDVGKLLDPLADKILHFFLLYQFRIFYPQISSQFFLITFLAIVLAALPGIAALFKVKRKLGSNIFGKAKMAVECLAIFSLFGSDMELAGKFLWLAVFLAIASILGHLFIREKEVIKKKAS</sequence>
<keyword evidence="8 12" id="KW-0472">Membrane</keyword>
<comment type="similarity">
    <text evidence="2 11">Belongs to the CDP-alcohol phosphatidyltransferase class-I family.</text>
</comment>
<dbReference type="Proteomes" id="UP000236845">
    <property type="component" value="Unassembled WGS sequence"/>
</dbReference>
<keyword evidence="4 11" id="KW-0808">Transferase</keyword>
<keyword evidence="7" id="KW-0443">Lipid metabolism</keyword>
<evidence type="ECO:0000256" key="4">
    <source>
        <dbReference type="ARBA" id="ARBA00022679"/>
    </source>
</evidence>
<feature type="transmembrane region" description="Helical" evidence="12">
    <location>
        <begin position="7"/>
        <end position="26"/>
    </location>
</feature>
<evidence type="ECO:0000313" key="13">
    <source>
        <dbReference type="EMBL" id="PIS40589.1"/>
    </source>
</evidence>
<reference evidence="14" key="1">
    <citation type="submission" date="2017-09" db="EMBL/GenBank/DDBJ databases">
        <title>Depth-based differentiation of microbial function through sediment-hosted aquifers and enrichment of novel symbionts in the deep terrestrial subsurface.</title>
        <authorList>
            <person name="Probst A.J."/>
            <person name="Ladd B."/>
            <person name="Jarett J.K."/>
            <person name="Geller-Mcgrath D.E."/>
            <person name="Sieber C.M.K."/>
            <person name="Emerson J.B."/>
            <person name="Anantharaman K."/>
            <person name="Thomas B.C."/>
            <person name="Malmstrom R."/>
            <person name="Stieglmeier M."/>
            <person name="Klingl A."/>
            <person name="Woyke T."/>
            <person name="Ryan C.M."/>
            <person name="Banfield J.F."/>
        </authorList>
    </citation>
    <scope>NUCLEOTIDE SEQUENCE [LARGE SCALE GENOMIC DNA]</scope>
</reference>
<gene>
    <name evidence="13" type="ORF">COT26_02560</name>
</gene>
<dbReference type="GO" id="GO:0046474">
    <property type="term" value="P:glycerophospholipid biosynthetic process"/>
    <property type="evidence" value="ECO:0007669"/>
    <property type="project" value="TreeGrafter"/>
</dbReference>
<dbReference type="InterPro" id="IPR048254">
    <property type="entry name" value="CDP_ALCOHOL_P_TRANSF_CS"/>
</dbReference>
<keyword evidence="10" id="KW-1208">Phospholipid metabolism</keyword>
<dbReference type="PANTHER" id="PTHR14269:SF11">
    <property type="entry name" value="CDP-DIACYLGLYCEROL--GLYCEROL-3-PHOSPHATE 3-PHOSPHATIDYLTRANSFERASE"/>
    <property type="match status" value="1"/>
</dbReference>
<dbReference type="AlphaFoldDB" id="A0A2H0YQP0"/>
<evidence type="ECO:0000256" key="3">
    <source>
        <dbReference type="ARBA" id="ARBA00022516"/>
    </source>
</evidence>
<keyword evidence="9" id="KW-0594">Phospholipid biosynthesis</keyword>
<dbReference type="Pfam" id="PF01066">
    <property type="entry name" value="CDP-OH_P_transf"/>
    <property type="match status" value="1"/>
</dbReference>
<comment type="caution">
    <text evidence="13">The sequence shown here is derived from an EMBL/GenBank/DDBJ whole genome shotgun (WGS) entry which is preliminary data.</text>
</comment>
<evidence type="ECO:0000256" key="2">
    <source>
        <dbReference type="ARBA" id="ARBA00010441"/>
    </source>
</evidence>
<evidence type="ECO:0000313" key="14">
    <source>
        <dbReference type="Proteomes" id="UP000236845"/>
    </source>
</evidence>
<feature type="transmembrane region" description="Helical" evidence="12">
    <location>
        <begin position="148"/>
        <end position="166"/>
    </location>
</feature>
<organism evidence="13 14">
    <name type="scientific">Candidatus Kerfeldbacteria bacterium CG08_land_8_20_14_0_20_43_14</name>
    <dbReference type="NCBI Taxonomy" id="2014246"/>
    <lineage>
        <taxon>Bacteria</taxon>
        <taxon>Candidatus Kerfeldiibacteriota</taxon>
    </lineage>
</organism>
<dbReference type="PROSITE" id="PS00379">
    <property type="entry name" value="CDP_ALCOHOL_P_TRANSF"/>
    <property type="match status" value="1"/>
</dbReference>
<dbReference type="InterPro" id="IPR000462">
    <property type="entry name" value="CDP-OH_P_trans"/>
</dbReference>
<name>A0A2H0YQP0_9BACT</name>
<feature type="transmembrane region" description="Helical" evidence="12">
    <location>
        <begin position="125"/>
        <end position="142"/>
    </location>
</feature>